<dbReference type="EMBL" id="CM000781">
    <property type="protein sequence ID" value="AQK71435.1"/>
    <property type="molecule type" value="Genomic_DNA"/>
</dbReference>
<organism evidence="1">
    <name type="scientific">Zea mays</name>
    <name type="common">Maize</name>
    <dbReference type="NCBI Taxonomy" id="4577"/>
    <lineage>
        <taxon>Eukaryota</taxon>
        <taxon>Viridiplantae</taxon>
        <taxon>Streptophyta</taxon>
        <taxon>Embryophyta</taxon>
        <taxon>Tracheophyta</taxon>
        <taxon>Spermatophyta</taxon>
        <taxon>Magnoliopsida</taxon>
        <taxon>Liliopsida</taxon>
        <taxon>Poales</taxon>
        <taxon>Poaceae</taxon>
        <taxon>PACMAD clade</taxon>
        <taxon>Panicoideae</taxon>
        <taxon>Andropogonodae</taxon>
        <taxon>Andropogoneae</taxon>
        <taxon>Tripsacinae</taxon>
        <taxon>Zea</taxon>
    </lineage>
</organism>
<proteinExistence type="predicted"/>
<dbReference type="AlphaFoldDB" id="A0A1D6H9Q2"/>
<evidence type="ECO:0000313" key="1">
    <source>
        <dbReference type="EMBL" id="AQK71435.1"/>
    </source>
</evidence>
<reference evidence="1" key="1">
    <citation type="submission" date="2015-12" db="EMBL/GenBank/DDBJ databases">
        <title>Update maize B73 reference genome by single molecule sequencing technologies.</title>
        <authorList>
            <consortium name="Maize Genome Sequencing Project"/>
            <person name="Ware D."/>
        </authorList>
    </citation>
    <scope>NUCLEOTIDE SEQUENCE</scope>
    <source>
        <tissue evidence="1">Seedling</tissue>
    </source>
</reference>
<name>A0A1D6H9Q2_MAIZE</name>
<protein>
    <submittedName>
        <fullName evidence="1">RING-H2 finger protein ATL7</fullName>
    </submittedName>
</protein>
<gene>
    <name evidence="1" type="ORF">ZEAMMB73_Zm00001d016682</name>
</gene>
<accession>A0A1D6H9Q2</accession>
<sequence length="78" mass="8443">MATVHQGFCMATNGNQNRFRVGVQVERGTHGLEPSVVTTFPTVKLGDGGQQPPPVQEESQLRYPFALAFALLCSSCFS</sequence>